<reference evidence="2 3" key="1">
    <citation type="submission" date="2015-04" db="EMBL/GenBank/DDBJ databases">
        <title>Complete genome sequence of Schizopora paradoxa KUC8140, a cosmopolitan wood degrader in East Asia.</title>
        <authorList>
            <consortium name="DOE Joint Genome Institute"/>
            <person name="Min B."/>
            <person name="Park H."/>
            <person name="Jang Y."/>
            <person name="Kim J.-J."/>
            <person name="Kim K.H."/>
            <person name="Pangilinan J."/>
            <person name="Lipzen A."/>
            <person name="Riley R."/>
            <person name="Grigoriev I.V."/>
            <person name="Spatafora J.W."/>
            <person name="Choi I.-G."/>
        </authorList>
    </citation>
    <scope>NUCLEOTIDE SEQUENCE [LARGE SCALE GENOMIC DNA]</scope>
    <source>
        <strain evidence="2 3">KUC8140</strain>
    </source>
</reference>
<feature type="compositionally biased region" description="Polar residues" evidence="1">
    <location>
        <begin position="57"/>
        <end position="72"/>
    </location>
</feature>
<proteinExistence type="predicted"/>
<evidence type="ECO:0000256" key="1">
    <source>
        <dbReference type="SAM" id="MobiDB-lite"/>
    </source>
</evidence>
<feature type="compositionally biased region" description="Basic and acidic residues" evidence="1">
    <location>
        <begin position="442"/>
        <end position="452"/>
    </location>
</feature>
<evidence type="ECO:0008006" key="4">
    <source>
        <dbReference type="Google" id="ProtNLM"/>
    </source>
</evidence>
<name>A0A0H2R392_9AGAM</name>
<keyword evidence="3" id="KW-1185">Reference proteome</keyword>
<dbReference type="Proteomes" id="UP000053477">
    <property type="component" value="Unassembled WGS sequence"/>
</dbReference>
<dbReference type="InParanoid" id="A0A0H2R392"/>
<dbReference type="EMBL" id="KQ086264">
    <property type="protein sequence ID" value="KLO05822.1"/>
    <property type="molecule type" value="Genomic_DNA"/>
</dbReference>
<organism evidence="2 3">
    <name type="scientific">Schizopora paradoxa</name>
    <dbReference type="NCBI Taxonomy" id="27342"/>
    <lineage>
        <taxon>Eukaryota</taxon>
        <taxon>Fungi</taxon>
        <taxon>Dikarya</taxon>
        <taxon>Basidiomycota</taxon>
        <taxon>Agaricomycotina</taxon>
        <taxon>Agaricomycetes</taxon>
        <taxon>Hymenochaetales</taxon>
        <taxon>Schizoporaceae</taxon>
        <taxon>Schizopora</taxon>
    </lineage>
</organism>
<feature type="compositionally biased region" description="Low complexity" evidence="1">
    <location>
        <begin position="15"/>
        <end position="24"/>
    </location>
</feature>
<sequence>MAGADREKRDIKPTAKASAAAEVVAPPPKRARGRPRKVVEEPTTPPSKPQRAGRAAKNSSKPPAKNTRSSNRAEVPVAQAVVVEETAGVVEPKEGKAAKNSKKRKATKSCEGEKVSKKVAIDAGPAVRDDFEPNAENFVDTLTAGMDDGTMIEDDEYEEVGDLSSDDGFLDALASTPFPRRRVPPKGRKAVGKLDIKVQVHDGVALRNVNISSKDGLYELLEKIANAMKRPSQSVEMGYEAPWSSKVGQKKNLAYVTNEDELDDFWISLNRYAKGKYTGADDWGAGIVFRNMQDNIQVAKGNARPKETQGSKGRSGDTAAQARNSAQDLVVNAAGQISIGMFCDGHNRLCYKTWDGKCRTYGPEFVAEHSKLLARGEPGVVADQVPSCMTSKLLDFVRPGRKNRAAIHSEAITNTETTSTTGETPHVAPPVETRRSAPPSSRQDDPPGHRGPLDFPTIANWLKRCEEDLERGRDGHAYSSFATTFRLNGCTRIDDISRMTREDLKSLALEDNVEVTIGLINRIHSYAIEDVAIVKKFGKLPW</sequence>
<feature type="region of interest" description="Disordered" evidence="1">
    <location>
        <begin position="405"/>
        <end position="455"/>
    </location>
</feature>
<protein>
    <recommendedName>
        <fullName evidence="4">SAM domain-containing protein</fullName>
    </recommendedName>
</protein>
<feature type="region of interest" description="Disordered" evidence="1">
    <location>
        <begin position="300"/>
        <end position="323"/>
    </location>
</feature>
<feature type="compositionally biased region" description="Basic and acidic residues" evidence="1">
    <location>
        <begin position="1"/>
        <end position="13"/>
    </location>
</feature>
<evidence type="ECO:0000313" key="3">
    <source>
        <dbReference type="Proteomes" id="UP000053477"/>
    </source>
</evidence>
<evidence type="ECO:0000313" key="2">
    <source>
        <dbReference type="EMBL" id="KLO05822.1"/>
    </source>
</evidence>
<accession>A0A0H2R392</accession>
<feature type="region of interest" description="Disordered" evidence="1">
    <location>
        <begin position="1"/>
        <end position="77"/>
    </location>
</feature>
<gene>
    <name evidence="2" type="ORF">SCHPADRAFT_946603</name>
</gene>
<dbReference type="AlphaFoldDB" id="A0A0H2R392"/>
<feature type="compositionally biased region" description="Low complexity" evidence="1">
    <location>
        <begin position="413"/>
        <end position="424"/>
    </location>
</feature>